<evidence type="ECO:0000313" key="4">
    <source>
        <dbReference type="EMBL" id="KAH6591000.1"/>
    </source>
</evidence>
<evidence type="ECO:0000256" key="2">
    <source>
        <dbReference type="SAM" id="SignalP"/>
    </source>
</evidence>
<feature type="transmembrane region" description="Helical" evidence="1">
    <location>
        <begin position="482"/>
        <end position="504"/>
    </location>
</feature>
<organism evidence="4 5">
    <name type="scientific">Batrachochytrium salamandrivorans</name>
    <dbReference type="NCBI Taxonomy" id="1357716"/>
    <lineage>
        <taxon>Eukaryota</taxon>
        <taxon>Fungi</taxon>
        <taxon>Fungi incertae sedis</taxon>
        <taxon>Chytridiomycota</taxon>
        <taxon>Chytridiomycota incertae sedis</taxon>
        <taxon>Chytridiomycetes</taxon>
        <taxon>Rhizophydiales</taxon>
        <taxon>Rhizophydiales incertae sedis</taxon>
        <taxon>Batrachochytrium</taxon>
    </lineage>
</organism>
<dbReference type="CDD" id="cd07992">
    <property type="entry name" value="LPLAT_AAK14816-like"/>
    <property type="match status" value="1"/>
</dbReference>
<evidence type="ECO:0000259" key="3">
    <source>
        <dbReference type="SMART" id="SM00563"/>
    </source>
</evidence>
<sequence>MGATSALLISFFRLILNTFFRSIKVRGAHKIPATGPVIFAVAPHANQFVDPMLLAVTCGRSVGFLAAKKSMDKFWIGLFGRAMNSIPVERAQDKSITGSGTLYMPDESDPYLLHGHNTEFTKQIKSRSSASLPNNLGVGEVAEVISDTELRLSKPLNTLGATACLRCVDECGKVTGSPYSIIPHLDQSKMFSEVTQRLVEHSAVGIFPEGGSHDRPEMLPLKAGVAIMALDAAAKHPDLPIKIVPSGLSYFHADKFRSRAVIEYGDAIEIPIELVELYKKGGADKRHAINTLLDTIIINLKSFILQAPDFETLMVVQAVRRLYTPVGRKLDVEEALAISRNFAEGYTMLRENPKVQALTRQVLEYNRLLKYYGVLDHQVKNTNISSIRALPLLIYRVVEMLVLFTLALPVLILFSPLIILSRIVSHQKAAEALAGSSVKIAGKDVVTTWKLLTAMIVIPTLSVIYIAMAFVLSQVYIVPSSFTTSLTISAVTAITLPILGFATIRISDIGMDILKSLPPLVVSLVTPERSTKTLRVLRAELTASITAIVVELGPKVIPDFEAKRVVSEKEALLSIEAASLVKRNDALEISTDWLGLDTSFDESFALLTPDPK</sequence>
<feature type="transmembrane region" description="Helical" evidence="1">
    <location>
        <begin position="451"/>
        <end position="476"/>
    </location>
</feature>
<name>A0ABQ8F5L6_9FUNG</name>
<keyword evidence="1" id="KW-0812">Transmembrane</keyword>
<dbReference type="PANTHER" id="PTHR31605">
    <property type="entry name" value="GLYCEROL-3-PHOSPHATE O-ACYLTRANSFERASE 1"/>
    <property type="match status" value="1"/>
</dbReference>
<keyword evidence="1" id="KW-0472">Membrane</keyword>
<dbReference type="InterPro" id="IPR052744">
    <property type="entry name" value="GPAT/DAPAT"/>
</dbReference>
<keyword evidence="2" id="KW-0732">Signal</keyword>
<dbReference type="Pfam" id="PF01553">
    <property type="entry name" value="Acyltransferase"/>
    <property type="match status" value="1"/>
</dbReference>
<feature type="transmembrane region" description="Helical" evidence="1">
    <location>
        <begin position="393"/>
        <end position="420"/>
    </location>
</feature>
<reference evidence="4 5" key="1">
    <citation type="submission" date="2021-02" db="EMBL/GenBank/DDBJ databases">
        <title>Variation within the Batrachochytrium salamandrivorans European outbreak.</title>
        <authorList>
            <person name="Kelly M."/>
            <person name="Pasmans F."/>
            <person name="Shea T.P."/>
            <person name="Munoz J.F."/>
            <person name="Carranza S."/>
            <person name="Cuomo C.A."/>
            <person name="Martel A."/>
        </authorList>
    </citation>
    <scope>NUCLEOTIDE SEQUENCE [LARGE SCALE GENOMIC DNA]</scope>
    <source>
        <strain evidence="4 5">AMFP18/2</strain>
    </source>
</reference>
<feature type="domain" description="Phospholipid/glycerol acyltransferase" evidence="3">
    <location>
        <begin position="38"/>
        <end position="251"/>
    </location>
</feature>
<dbReference type="Proteomes" id="UP001648503">
    <property type="component" value="Unassembled WGS sequence"/>
</dbReference>
<keyword evidence="5" id="KW-1185">Reference proteome</keyword>
<evidence type="ECO:0000313" key="5">
    <source>
        <dbReference type="Proteomes" id="UP001648503"/>
    </source>
</evidence>
<proteinExistence type="predicted"/>
<dbReference type="PANTHER" id="PTHR31605:SF0">
    <property type="entry name" value="GLYCEROL-3-PHOSPHATE O-ACYLTRANSFERASE 1"/>
    <property type="match status" value="1"/>
</dbReference>
<dbReference type="InterPro" id="IPR002123">
    <property type="entry name" value="Plipid/glycerol_acylTrfase"/>
</dbReference>
<dbReference type="SMART" id="SM00563">
    <property type="entry name" value="PlsC"/>
    <property type="match status" value="1"/>
</dbReference>
<keyword evidence="1" id="KW-1133">Transmembrane helix</keyword>
<gene>
    <name evidence="4" type="ORF">BASA50_009001</name>
</gene>
<comment type="caution">
    <text evidence="4">The sequence shown here is derived from an EMBL/GenBank/DDBJ whole genome shotgun (WGS) entry which is preliminary data.</text>
</comment>
<feature type="signal peptide" evidence="2">
    <location>
        <begin position="1"/>
        <end position="17"/>
    </location>
</feature>
<dbReference type="EMBL" id="JAFCIX010000418">
    <property type="protein sequence ID" value="KAH6591000.1"/>
    <property type="molecule type" value="Genomic_DNA"/>
</dbReference>
<feature type="chain" id="PRO_5045552188" description="Phospholipid/glycerol acyltransferase domain-containing protein" evidence="2">
    <location>
        <begin position="18"/>
        <end position="612"/>
    </location>
</feature>
<evidence type="ECO:0000256" key="1">
    <source>
        <dbReference type="SAM" id="Phobius"/>
    </source>
</evidence>
<accession>A0ABQ8F5L6</accession>
<protein>
    <recommendedName>
        <fullName evidence="3">Phospholipid/glycerol acyltransferase domain-containing protein</fullName>
    </recommendedName>
</protein>
<dbReference type="SUPFAM" id="SSF69593">
    <property type="entry name" value="Glycerol-3-phosphate (1)-acyltransferase"/>
    <property type="match status" value="2"/>
</dbReference>